<dbReference type="Gene3D" id="3.90.550.10">
    <property type="entry name" value="Spore Coat Polysaccharide Biosynthesis Protein SpsA, Chain A"/>
    <property type="match status" value="1"/>
</dbReference>
<sequence length="45" mass="5166">MEFIDKKVNEGVSSARNDALKKAKVTFCFFFDCDDTFNTQIVENV</sequence>
<proteinExistence type="predicted"/>
<keyword evidence="2" id="KW-0808">Transferase</keyword>
<protein>
    <submittedName>
        <fullName evidence="2">Glycosyltransferase family 2 protein</fullName>
    </submittedName>
</protein>
<keyword evidence="3" id="KW-1185">Reference proteome</keyword>
<dbReference type="Proteomes" id="UP000442619">
    <property type="component" value="Unassembled WGS sequence"/>
</dbReference>
<comment type="caution">
    <text evidence="2">The sequence shown here is derived from an EMBL/GenBank/DDBJ whole genome shotgun (WGS) entry which is preliminary data.</text>
</comment>
<evidence type="ECO:0000259" key="1">
    <source>
        <dbReference type="Pfam" id="PF00535"/>
    </source>
</evidence>
<evidence type="ECO:0000313" key="3">
    <source>
        <dbReference type="Proteomes" id="UP000442619"/>
    </source>
</evidence>
<gene>
    <name evidence="2" type="ORF">FYJ79_01055</name>
</gene>
<dbReference type="CDD" id="cd00761">
    <property type="entry name" value="Glyco_tranf_GTA_type"/>
    <property type="match status" value="1"/>
</dbReference>
<feature type="domain" description="Glycosyltransferase 2-like" evidence="1">
    <location>
        <begin position="3"/>
        <end position="42"/>
    </location>
</feature>
<dbReference type="GO" id="GO:0016740">
    <property type="term" value="F:transferase activity"/>
    <property type="evidence" value="ECO:0007669"/>
    <property type="project" value="UniProtKB-KW"/>
</dbReference>
<dbReference type="InterPro" id="IPR001173">
    <property type="entry name" value="Glyco_trans_2-like"/>
</dbReference>
<dbReference type="AlphaFoldDB" id="A0A844FRI7"/>
<evidence type="ECO:0000313" key="2">
    <source>
        <dbReference type="EMBL" id="MST88196.1"/>
    </source>
</evidence>
<dbReference type="EMBL" id="VUNM01000001">
    <property type="protein sequence ID" value="MST88196.1"/>
    <property type="molecule type" value="Genomic_DNA"/>
</dbReference>
<dbReference type="InterPro" id="IPR029044">
    <property type="entry name" value="Nucleotide-diphossugar_trans"/>
</dbReference>
<dbReference type="Pfam" id="PF00535">
    <property type="entry name" value="Glycos_transf_2"/>
    <property type="match status" value="1"/>
</dbReference>
<organism evidence="2 3">
    <name type="scientific">Sharpea porci</name>
    <dbReference type="NCBI Taxonomy" id="2652286"/>
    <lineage>
        <taxon>Bacteria</taxon>
        <taxon>Bacillati</taxon>
        <taxon>Bacillota</taxon>
        <taxon>Erysipelotrichia</taxon>
        <taxon>Erysipelotrichales</taxon>
        <taxon>Coprobacillaceae</taxon>
        <taxon>Sharpea</taxon>
    </lineage>
</organism>
<dbReference type="SUPFAM" id="SSF53448">
    <property type="entry name" value="Nucleotide-diphospho-sugar transferases"/>
    <property type="match status" value="1"/>
</dbReference>
<name>A0A844FRI7_9FIRM</name>
<accession>A0A844FRI7</accession>
<reference evidence="2 3" key="1">
    <citation type="submission" date="2019-08" db="EMBL/GenBank/DDBJ databases">
        <title>In-depth cultivation of the pig gut microbiome towards novel bacterial diversity and tailored functional studies.</title>
        <authorList>
            <person name="Wylensek D."/>
            <person name="Hitch T.C.A."/>
            <person name="Clavel T."/>
        </authorList>
    </citation>
    <scope>NUCLEOTIDE SEQUENCE [LARGE SCALE GENOMIC DNA]</scope>
    <source>
        <strain evidence="2 3">CA-Schmier-601-WT-3</strain>
    </source>
</reference>